<accession>A0A2P4R6V5</accession>
<feature type="transmembrane region" description="Helical" evidence="1">
    <location>
        <begin position="12"/>
        <end position="31"/>
    </location>
</feature>
<evidence type="ECO:0000256" key="1">
    <source>
        <dbReference type="SAM" id="Phobius"/>
    </source>
</evidence>
<name>A0A2P4R6V5_9LACO</name>
<comment type="caution">
    <text evidence="2">The sequence shown here is derived from an EMBL/GenBank/DDBJ whole genome shotgun (WGS) entry which is preliminary data.</text>
</comment>
<protein>
    <submittedName>
        <fullName evidence="2">Uncharacterized protein</fullName>
    </submittedName>
</protein>
<feature type="transmembrane region" description="Helical" evidence="1">
    <location>
        <begin position="37"/>
        <end position="55"/>
    </location>
</feature>
<gene>
    <name evidence="2" type="ORF">C2R26_05340</name>
</gene>
<proteinExistence type="predicted"/>
<keyword evidence="1" id="KW-0812">Transmembrane</keyword>
<organism evidence="2">
    <name type="scientific">Companilactobacillus formosensis</name>
    <dbReference type="NCBI Taxonomy" id="1617889"/>
    <lineage>
        <taxon>Bacteria</taxon>
        <taxon>Bacillati</taxon>
        <taxon>Bacillota</taxon>
        <taxon>Bacilli</taxon>
        <taxon>Lactobacillales</taxon>
        <taxon>Lactobacillaceae</taxon>
        <taxon>Companilactobacillus</taxon>
    </lineage>
</organism>
<reference evidence="2" key="1">
    <citation type="submission" date="2018-01" db="EMBL/GenBank/DDBJ databases">
        <title>Genome sequnecing of Lactobacillus formosensis KACC 18721.</title>
        <authorList>
            <person name="Kim S.-J."/>
            <person name="Heo J."/>
        </authorList>
    </citation>
    <scope>NUCLEOTIDE SEQUENCE</scope>
    <source>
        <strain evidence="2">KACC 18721</strain>
    </source>
</reference>
<evidence type="ECO:0000313" key="2">
    <source>
        <dbReference type="EMBL" id="POH36950.1"/>
    </source>
</evidence>
<keyword evidence="1" id="KW-0472">Membrane</keyword>
<dbReference type="AlphaFoldDB" id="A0A2P4R6V5"/>
<keyword evidence="1" id="KW-1133">Transmembrane helix</keyword>
<dbReference type="EMBL" id="PPWZ01000034">
    <property type="protein sequence ID" value="POH36950.1"/>
    <property type="molecule type" value="Genomic_DNA"/>
</dbReference>
<sequence length="187" mass="20801">MESIGFGRKINYVPMAISLAVGIIVGLITLIFTHAALLAVILGVTGLVVSALLFAQSMSDFYGHWEINDKEIKARNYQNFAVRFQTVLIPFIEDEVKIKYSDIKALTVVVGKNMNAPANILGGSFYAPKKIMFHLPTPYYLNLKLKDGREVNLDLSVDWDDSETIEYIIALICSEAEIGAEIVKQEN</sequence>